<evidence type="ECO:0000256" key="1">
    <source>
        <dbReference type="ARBA" id="ARBA00000900"/>
    </source>
</evidence>
<dbReference type="GO" id="GO:0061630">
    <property type="term" value="F:ubiquitin protein ligase activity"/>
    <property type="evidence" value="ECO:0007669"/>
    <property type="project" value="UniProtKB-EC"/>
</dbReference>
<dbReference type="AlphaFoldDB" id="A0AAD5K3K0"/>
<keyword evidence="6" id="KW-0833">Ubl conjugation pathway</keyword>
<keyword evidence="12" id="KW-1185">Reference proteome</keyword>
<organism evidence="11 12">
    <name type="scientific">Phascolomyces articulosus</name>
    <dbReference type="NCBI Taxonomy" id="60185"/>
    <lineage>
        <taxon>Eukaryota</taxon>
        <taxon>Fungi</taxon>
        <taxon>Fungi incertae sedis</taxon>
        <taxon>Mucoromycota</taxon>
        <taxon>Mucoromycotina</taxon>
        <taxon>Mucoromycetes</taxon>
        <taxon>Mucorales</taxon>
        <taxon>Lichtheimiaceae</taxon>
        <taxon>Phascolomyces</taxon>
    </lineage>
</organism>
<feature type="non-terminal residue" evidence="11">
    <location>
        <position position="1"/>
    </location>
</feature>
<dbReference type="SMART" id="SM00184">
    <property type="entry name" value="RING"/>
    <property type="match status" value="1"/>
</dbReference>
<feature type="domain" description="RING-type" evidence="10">
    <location>
        <begin position="68"/>
        <end position="107"/>
    </location>
</feature>
<gene>
    <name evidence="11" type="ORF">BDA99DRAFT_443493</name>
</gene>
<evidence type="ECO:0000313" key="12">
    <source>
        <dbReference type="Proteomes" id="UP001209540"/>
    </source>
</evidence>
<keyword evidence="7" id="KW-0862">Zinc</keyword>
<dbReference type="InterPro" id="IPR013083">
    <property type="entry name" value="Znf_RING/FYVE/PHD"/>
</dbReference>
<dbReference type="GO" id="GO:0008270">
    <property type="term" value="F:zinc ion binding"/>
    <property type="evidence" value="ECO:0007669"/>
    <property type="project" value="UniProtKB-KW"/>
</dbReference>
<reference evidence="11" key="2">
    <citation type="submission" date="2023-02" db="EMBL/GenBank/DDBJ databases">
        <authorList>
            <consortium name="DOE Joint Genome Institute"/>
            <person name="Mondo S.J."/>
            <person name="Chang Y."/>
            <person name="Wang Y."/>
            <person name="Ahrendt S."/>
            <person name="Andreopoulos W."/>
            <person name="Barry K."/>
            <person name="Beard J."/>
            <person name="Benny G.L."/>
            <person name="Blankenship S."/>
            <person name="Bonito G."/>
            <person name="Cuomo C."/>
            <person name="Desiro A."/>
            <person name="Gervers K.A."/>
            <person name="Hundley H."/>
            <person name="Kuo A."/>
            <person name="LaButti K."/>
            <person name="Lang B.F."/>
            <person name="Lipzen A."/>
            <person name="O'Donnell K."/>
            <person name="Pangilinan J."/>
            <person name="Reynolds N."/>
            <person name="Sandor L."/>
            <person name="Smith M.W."/>
            <person name="Tsang A."/>
            <person name="Grigoriev I.V."/>
            <person name="Stajich J.E."/>
            <person name="Spatafora J.W."/>
        </authorList>
    </citation>
    <scope>NUCLEOTIDE SEQUENCE</scope>
    <source>
        <strain evidence="11">RSA 2281</strain>
    </source>
</reference>
<dbReference type="PANTHER" id="PTHR45931">
    <property type="entry name" value="SI:CH211-59O9.10"/>
    <property type="match status" value="1"/>
</dbReference>
<evidence type="ECO:0000256" key="6">
    <source>
        <dbReference type="ARBA" id="ARBA00022786"/>
    </source>
</evidence>
<proteinExistence type="predicted"/>
<evidence type="ECO:0000256" key="4">
    <source>
        <dbReference type="ARBA" id="ARBA00022723"/>
    </source>
</evidence>
<evidence type="ECO:0000256" key="7">
    <source>
        <dbReference type="ARBA" id="ARBA00022833"/>
    </source>
</evidence>
<dbReference type="EMBL" id="JAIXMP010000026">
    <property type="protein sequence ID" value="KAI9253490.1"/>
    <property type="molecule type" value="Genomic_DNA"/>
</dbReference>
<feature type="region of interest" description="Disordered" evidence="9">
    <location>
        <begin position="34"/>
        <end position="56"/>
    </location>
</feature>
<sequence>LVGSNIDGGFVGNPDDYVFSQGALDNIISQLMEQTSGRNAPPPAPETVIDSLPKRKLTDEEIAQQTDCAVCKDEFEGTEQVIELPCAHVFHEDCIKPWLKVNGTCPVW</sequence>
<dbReference type="GO" id="GO:0006511">
    <property type="term" value="P:ubiquitin-dependent protein catabolic process"/>
    <property type="evidence" value="ECO:0007669"/>
    <property type="project" value="TreeGrafter"/>
</dbReference>
<evidence type="ECO:0000256" key="3">
    <source>
        <dbReference type="ARBA" id="ARBA00022679"/>
    </source>
</evidence>
<comment type="catalytic activity">
    <reaction evidence="1">
        <text>S-ubiquitinyl-[E2 ubiquitin-conjugating enzyme]-L-cysteine + [acceptor protein]-L-lysine = [E2 ubiquitin-conjugating enzyme]-L-cysteine + N(6)-ubiquitinyl-[acceptor protein]-L-lysine.</text>
        <dbReference type="EC" id="2.3.2.27"/>
    </reaction>
</comment>
<dbReference type="InterPro" id="IPR001841">
    <property type="entry name" value="Znf_RING"/>
</dbReference>
<evidence type="ECO:0000256" key="8">
    <source>
        <dbReference type="PROSITE-ProRule" id="PRU00175"/>
    </source>
</evidence>
<dbReference type="GO" id="GO:0005634">
    <property type="term" value="C:nucleus"/>
    <property type="evidence" value="ECO:0007669"/>
    <property type="project" value="TreeGrafter"/>
</dbReference>
<reference evidence="11" key="1">
    <citation type="journal article" date="2022" name="IScience">
        <title>Evolution of zygomycete secretomes and the origins of terrestrial fungal ecologies.</title>
        <authorList>
            <person name="Chang Y."/>
            <person name="Wang Y."/>
            <person name="Mondo S."/>
            <person name="Ahrendt S."/>
            <person name="Andreopoulos W."/>
            <person name="Barry K."/>
            <person name="Beard J."/>
            <person name="Benny G.L."/>
            <person name="Blankenship S."/>
            <person name="Bonito G."/>
            <person name="Cuomo C."/>
            <person name="Desiro A."/>
            <person name="Gervers K.A."/>
            <person name="Hundley H."/>
            <person name="Kuo A."/>
            <person name="LaButti K."/>
            <person name="Lang B.F."/>
            <person name="Lipzen A."/>
            <person name="O'Donnell K."/>
            <person name="Pangilinan J."/>
            <person name="Reynolds N."/>
            <person name="Sandor L."/>
            <person name="Smith M.E."/>
            <person name="Tsang A."/>
            <person name="Grigoriev I.V."/>
            <person name="Stajich J.E."/>
            <person name="Spatafora J.W."/>
        </authorList>
    </citation>
    <scope>NUCLEOTIDE SEQUENCE</scope>
    <source>
        <strain evidence="11">RSA 2281</strain>
    </source>
</reference>
<dbReference type="PANTHER" id="PTHR45931:SF3">
    <property type="entry name" value="RING ZINC FINGER-CONTAINING PROTEIN"/>
    <property type="match status" value="1"/>
</dbReference>
<dbReference type="Proteomes" id="UP001209540">
    <property type="component" value="Unassembled WGS sequence"/>
</dbReference>
<keyword evidence="5 8" id="KW-0863">Zinc-finger</keyword>
<dbReference type="Pfam" id="PF13639">
    <property type="entry name" value="zf-RING_2"/>
    <property type="match status" value="1"/>
</dbReference>
<evidence type="ECO:0000313" key="11">
    <source>
        <dbReference type="EMBL" id="KAI9253490.1"/>
    </source>
</evidence>
<comment type="caution">
    <text evidence="11">The sequence shown here is derived from an EMBL/GenBank/DDBJ whole genome shotgun (WGS) entry which is preliminary data.</text>
</comment>
<keyword evidence="4" id="KW-0479">Metal-binding</keyword>
<name>A0AAD5K3K0_9FUNG</name>
<dbReference type="EC" id="2.3.2.27" evidence="2"/>
<protein>
    <recommendedName>
        <fullName evidence="2">RING-type E3 ubiquitin transferase</fullName>
        <ecNumber evidence="2">2.3.2.27</ecNumber>
    </recommendedName>
</protein>
<dbReference type="SUPFAM" id="SSF57850">
    <property type="entry name" value="RING/U-box"/>
    <property type="match status" value="1"/>
</dbReference>
<evidence type="ECO:0000256" key="2">
    <source>
        <dbReference type="ARBA" id="ARBA00012483"/>
    </source>
</evidence>
<keyword evidence="3" id="KW-0808">Transferase</keyword>
<dbReference type="InterPro" id="IPR051834">
    <property type="entry name" value="RING_finger_E3_ligase"/>
</dbReference>
<evidence type="ECO:0000259" key="10">
    <source>
        <dbReference type="PROSITE" id="PS50089"/>
    </source>
</evidence>
<dbReference type="GO" id="GO:0016567">
    <property type="term" value="P:protein ubiquitination"/>
    <property type="evidence" value="ECO:0007669"/>
    <property type="project" value="UniProtKB-ARBA"/>
</dbReference>
<dbReference type="PROSITE" id="PS50089">
    <property type="entry name" value="ZF_RING_2"/>
    <property type="match status" value="1"/>
</dbReference>
<dbReference type="Gene3D" id="3.30.40.10">
    <property type="entry name" value="Zinc/RING finger domain, C3HC4 (zinc finger)"/>
    <property type="match status" value="1"/>
</dbReference>
<evidence type="ECO:0000256" key="9">
    <source>
        <dbReference type="SAM" id="MobiDB-lite"/>
    </source>
</evidence>
<dbReference type="FunFam" id="3.30.40.10:FF:000127">
    <property type="entry name" value="E3 ubiquitin-protein ligase RNF181"/>
    <property type="match status" value="1"/>
</dbReference>
<evidence type="ECO:0000256" key="5">
    <source>
        <dbReference type="ARBA" id="ARBA00022771"/>
    </source>
</evidence>
<accession>A0AAD5K3K0</accession>